<keyword evidence="5 11" id="KW-0547">Nucleotide-binding</keyword>
<name>A0A3M7L1G3_AUXPR</name>
<keyword evidence="6" id="KW-0418">Kinase</keyword>
<evidence type="ECO:0000256" key="5">
    <source>
        <dbReference type="ARBA" id="ARBA00022741"/>
    </source>
</evidence>
<dbReference type="Gene3D" id="3.30.10.30">
    <property type="entry name" value="DYRK"/>
    <property type="match status" value="1"/>
</dbReference>
<feature type="region of interest" description="Disordered" evidence="12">
    <location>
        <begin position="149"/>
        <end position="213"/>
    </location>
</feature>
<keyword evidence="3" id="KW-0723">Serine/threonine-protein kinase</keyword>
<feature type="domain" description="Protein kinase" evidence="13">
    <location>
        <begin position="287"/>
        <end position="543"/>
    </location>
</feature>
<dbReference type="GO" id="GO:0005856">
    <property type="term" value="C:cytoskeleton"/>
    <property type="evidence" value="ECO:0007669"/>
    <property type="project" value="TreeGrafter"/>
</dbReference>
<accession>A0A3M7L1G3</accession>
<dbReference type="PROSITE" id="PS00107">
    <property type="entry name" value="PROTEIN_KINASE_ATP"/>
    <property type="match status" value="1"/>
</dbReference>
<feature type="compositionally biased region" description="Low complexity" evidence="12">
    <location>
        <begin position="154"/>
        <end position="168"/>
    </location>
</feature>
<dbReference type="Gene3D" id="1.10.510.10">
    <property type="entry name" value="Transferase(Phosphotransferase) domain 1"/>
    <property type="match status" value="1"/>
</dbReference>
<dbReference type="EC" id="2.7.12.1" evidence="2"/>
<dbReference type="GO" id="GO:0004712">
    <property type="term" value="F:protein serine/threonine/tyrosine kinase activity"/>
    <property type="evidence" value="ECO:0007669"/>
    <property type="project" value="UniProtKB-EC"/>
</dbReference>
<dbReference type="InterPro" id="IPR050494">
    <property type="entry name" value="Ser_Thr_dual-spec_kinase"/>
</dbReference>
<dbReference type="GO" id="GO:0004674">
    <property type="term" value="F:protein serine/threonine kinase activity"/>
    <property type="evidence" value="ECO:0007669"/>
    <property type="project" value="UniProtKB-KW"/>
</dbReference>
<dbReference type="PROSITE" id="PS50011">
    <property type="entry name" value="PROTEIN_KINASE_DOM"/>
    <property type="match status" value="1"/>
</dbReference>
<reference evidence="15" key="1">
    <citation type="journal article" date="2018" name="Algal Res.">
        <title>Characterization of plant carbon substrate utilization by Auxenochlorella protothecoides.</title>
        <authorList>
            <person name="Vogler B.W."/>
            <person name="Starkenburg S.R."/>
            <person name="Sudasinghe N."/>
            <person name="Schambach J.Y."/>
            <person name="Rollin J.A."/>
            <person name="Pattathil S."/>
            <person name="Barry A.N."/>
        </authorList>
    </citation>
    <scope>NUCLEOTIDE SEQUENCE [LARGE SCALE GENOMIC DNA]</scope>
    <source>
        <strain evidence="15">UTEX 25</strain>
    </source>
</reference>
<dbReference type="Gene3D" id="3.30.200.20">
    <property type="entry name" value="Phosphorylase Kinase, domain 1"/>
    <property type="match status" value="1"/>
</dbReference>
<dbReference type="PANTHER" id="PTHR24058:SF22">
    <property type="entry name" value="DUAL SPECIFICITY TYROSINE-PHOSPHORYLATION-REGULATED KINASE 4"/>
    <property type="match status" value="1"/>
</dbReference>
<comment type="similarity">
    <text evidence="1">Belongs to the protein kinase superfamily. CMGC Ser/Thr protein kinase family. MNB/DYRK subfamily.</text>
</comment>
<feature type="compositionally biased region" description="Basic and acidic residues" evidence="12">
    <location>
        <begin position="120"/>
        <end position="130"/>
    </location>
</feature>
<proteinExistence type="inferred from homology"/>
<comment type="catalytic activity">
    <reaction evidence="9">
        <text>L-threonyl-[protein] + ATP = O-phospho-L-threonyl-[protein] + ADP + H(+)</text>
        <dbReference type="Rhea" id="RHEA:46608"/>
        <dbReference type="Rhea" id="RHEA-COMP:11060"/>
        <dbReference type="Rhea" id="RHEA-COMP:11605"/>
        <dbReference type="ChEBI" id="CHEBI:15378"/>
        <dbReference type="ChEBI" id="CHEBI:30013"/>
        <dbReference type="ChEBI" id="CHEBI:30616"/>
        <dbReference type="ChEBI" id="CHEBI:61977"/>
        <dbReference type="ChEBI" id="CHEBI:456216"/>
        <dbReference type="EC" id="2.7.12.1"/>
    </reaction>
</comment>
<comment type="caution">
    <text evidence="14">The sequence shown here is derived from an EMBL/GenBank/DDBJ whole genome shotgun (WGS) entry which is preliminary data.</text>
</comment>
<evidence type="ECO:0000259" key="13">
    <source>
        <dbReference type="PROSITE" id="PS50011"/>
    </source>
</evidence>
<organism evidence="14 15">
    <name type="scientific">Auxenochlorella protothecoides</name>
    <name type="common">Green microalga</name>
    <name type="synonym">Chlorella protothecoides</name>
    <dbReference type="NCBI Taxonomy" id="3075"/>
    <lineage>
        <taxon>Eukaryota</taxon>
        <taxon>Viridiplantae</taxon>
        <taxon>Chlorophyta</taxon>
        <taxon>core chlorophytes</taxon>
        <taxon>Trebouxiophyceae</taxon>
        <taxon>Chlorellales</taxon>
        <taxon>Chlorellaceae</taxon>
        <taxon>Auxenochlorella</taxon>
    </lineage>
</organism>
<evidence type="ECO:0000313" key="14">
    <source>
        <dbReference type="EMBL" id="RMZ56029.1"/>
    </source>
</evidence>
<evidence type="ECO:0000256" key="12">
    <source>
        <dbReference type="SAM" id="MobiDB-lite"/>
    </source>
</evidence>
<dbReference type="InterPro" id="IPR017441">
    <property type="entry name" value="Protein_kinase_ATP_BS"/>
</dbReference>
<dbReference type="GO" id="GO:0005524">
    <property type="term" value="F:ATP binding"/>
    <property type="evidence" value="ECO:0007669"/>
    <property type="project" value="UniProtKB-UniRule"/>
</dbReference>
<protein>
    <recommendedName>
        <fullName evidence="2">dual-specificity kinase</fullName>
        <ecNumber evidence="2">2.7.12.1</ecNumber>
    </recommendedName>
</protein>
<keyword evidence="4" id="KW-0808">Transferase</keyword>
<evidence type="ECO:0000256" key="8">
    <source>
        <dbReference type="ARBA" id="ARBA00049003"/>
    </source>
</evidence>
<dbReference type="GO" id="GO:0005737">
    <property type="term" value="C:cytoplasm"/>
    <property type="evidence" value="ECO:0007669"/>
    <property type="project" value="TreeGrafter"/>
</dbReference>
<feature type="binding site" evidence="11">
    <location>
        <position position="317"/>
    </location>
    <ligand>
        <name>ATP</name>
        <dbReference type="ChEBI" id="CHEBI:30616"/>
    </ligand>
</feature>
<evidence type="ECO:0000256" key="9">
    <source>
        <dbReference type="ARBA" id="ARBA00049308"/>
    </source>
</evidence>
<dbReference type="AlphaFoldDB" id="A0A3M7L1G3"/>
<evidence type="ECO:0000256" key="3">
    <source>
        <dbReference type="ARBA" id="ARBA00022527"/>
    </source>
</evidence>
<feature type="region of interest" description="Disordered" evidence="12">
    <location>
        <begin position="101"/>
        <end position="135"/>
    </location>
</feature>
<dbReference type="InterPro" id="IPR042521">
    <property type="entry name" value="DYRK"/>
</dbReference>
<sequence length="545" mass="58498">MYSVPEHGDALVHTSAYHDYGHLTCWDGPKAPRLDIGQTTPRASGSYMGFTEPCTPQKQADGFVTMQSVGSMPAREWQPGPHPTDGSDWAAAARHHLLHATSLPRTWHGAGDQAPPPIRTEPRPEARQGSEHSSGLTPRIAEMSLQLPQAPSWPEAEAAPGARAPHAGLHSIHPPPGWGPDLVTGAPAPAPAGIAVHRSSASAPSLSAPPAPRPHMAAAEALALHGHLLTAYERAEVLAYPRVWFVGAPGVAKVTANHAPGLDPDPVFVDERGDYVAVAGDHVAYRYEVQRVLGQGSFGQVLCCADHAAGGRPVALKVMRGRKRFQKQALVETRILSLLQGLQGGCPGIVAALGCFSFRGHLCIAFELLSINLYELLQERRMLGCGSLLVRRVAVQVLTSLEALSRFYRAPEVILGEPYGHAIDMWSLGCVLAELRTGAPLFPGEDEKEQLACIMEVLGKPPSDIALYSARAPIFFDPESGEPRSTTLLGKDMLHRPGSVTLTRALGGVVGRDASFVRFVAACLRWRPEERLTPAEALRHEWIAG</sequence>
<evidence type="ECO:0000256" key="1">
    <source>
        <dbReference type="ARBA" id="ARBA00008867"/>
    </source>
</evidence>
<keyword evidence="7 11" id="KW-0067">ATP-binding</keyword>
<evidence type="ECO:0000256" key="2">
    <source>
        <dbReference type="ARBA" id="ARBA00013203"/>
    </source>
</evidence>
<evidence type="ECO:0000256" key="4">
    <source>
        <dbReference type="ARBA" id="ARBA00022679"/>
    </source>
</evidence>
<evidence type="ECO:0000256" key="11">
    <source>
        <dbReference type="PROSITE-ProRule" id="PRU10141"/>
    </source>
</evidence>
<dbReference type="InterPro" id="IPR011009">
    <property type="entry name" value="Kinase-like_dom_sf"/>
</dbReference>
<comment type="catalytic activity">
    <reaction evidence="10">
        <text>L-tyrosyl-[protein] + ATP = O-phospho-L-tyrosyl-[protein] + ADP + H(+)</text>
        <dbReference type="Rhea" id="RHEA:10596"/>
        <dbReference type="Rhea" id="RHEA-COMP:10136"/>
        <dbReference type="Rhea" id="RHEA-COMP:20101"/>
        <dbReference type="ChEBI" id="CHEBI:15378"/>
        <dbReference type="ChEBI" id="CHEBI:30616"/>
        <dbReference type="ChEBI" id="CHEBI:46858"/>
        <dbReference type="ChEBI" id="CHEBI:61978"/>
        <dbReference type="ChEBI" id="CHEBI:456216"/>
        <dbReference type="EC" id="2.7.12.1"/>
    </reaction>
</comment>
<dbReference type="Pfam" id="PF00069">
    <property type="entry name" value="Pkinase"/>
    <property type="match status" value="2"/>
</dbReference>
<dbReference type="SUPFAM" id="SSF56112">
    <property type="entry name" value="Protein kinase-like (PK-like)"/>
    <property type="match status" value="1"/>
</dbReference>
<gene>
    <name evidence="14" type="ORF">APUTEX25_004453</name>
</gene>
<evidence type="ECO:0000256" key="6">
    <source>
        <dbReference type="ARBA" id="ARBA00022777"/>
    </source>
</evidence>
<dbReference type="InterPro" id="IPR000719">
    <property type="entry name" value="Prot_kinase_dom"/>
</dbReference>
<dbReference type="PANTHER" id="PTHR24058">
    <property type="entry name" value="DUAL SPECIFICITY PROTEIN KINASE"/>
    <property type="match status" value="1"/>
</dbReference>
<evidence type="ECO:0000313" key="15">
    <source>
        <dbReference type="Proteomes" id="UP000279271"/>
    </source>
</evidence>
<dbReference type="Proteomes" id="UP000279271">
    <property type="component" value="Unassembled WGS sequence"/>
</dbReference>
<evidence type="ECO:0000256" key="7">
    <source>
        <dbReference type="ARBA" id="ARBA00022840"/>
    </source>
</evidence>
<dbReference type="EMBL" id="QOKY01000154">
    <property type="protein sequence ID" value="RMZ56029.1"/>
    <property type="molecule type" value="Genomic_DNA"/>
</dbReference>
<comment type="catalytic activity">
    <reaction evidence="8">
        <text>L-seryl-[protein] + ATP = O-phospho-L-seryl-[protein] + ADP + H(+)</text>
        <dbReference type="Rhea" id="RHEA:17989"/>
        <dbReference type="Rhea" id="RHEA-COMP:9863"/>
        <dbReference type="Rhea" id="RHEA-COMP:11604"/>
        <dbReference type="ChEBI" id="CHEBI:15378"/>
        <dbReference type="ChEBI" id="CHEBI:29999"/>
        <dbReference type="ChEBI" id="CHEBI:30616"/>
        <dbReference type="ChEBI" id="CHEBI:83421"/>
        <dbReference type="ChEBI" id="CHEBI:456216"/>
        <dbReference type="EC" id="2.7.12.1"/>
    </reaction>
</comment>
<evidence type="ECO:0000256" key="10">
    <source>
        <dbReference type="ARBA" id="ARBA00051680"/>
    </source>
</evidence>